<gene>
    <name evidence="1" type="ORF">HYC85_001737</name>
</gene>
<dbReference type="AlphaFoldDB" id="A0A7J7I8M7"/>
<keyword evidence="2" id="KW-1185">Reference proteome</keyword>
<evidence type="ECO:0000313" key="2">
    <source>
        <dbReference type="Proteomes" id="UP000593564"/>
    </source>
</evidence>
<reference evidence="1 2" key="2">
    <citation type="submission" date="2020-07" db="EMBL/GenBank/DDBJ databases">
        <title>Genome assembly of wild tea tree DASZ reveals pedigree and selection history of tea varieties.</title>
        <authorList>
            <person name="Zhang W."/>
        </authorList>
    </citation>
    <scope>NUCLEOTIDE SEQUENCE [LARGE SCALE GENOMIC DNA]</scope>
    <source>
        <strain evidence="2">cv. G240</strain>
        <tissue evidence="1">Leaf</tissue>
    </source>
</reference>
<dbReference type="PANTHER" id="PTHR45005">
    <property type="match status" value="1"/>
</dbReference>
<sequence length="207" mass="23227">MAQEWLTQRKTMKKLSNSIGTVPRQALNNWGLALQELSAIVPVREKQAIVKTAVNKYGLAEDTSRTGGSVNVKEVSSNELFSPSAIYIAAAHTFKPTYSVSASSRDLFDRYSENGIMIVDHLHRFLIEVEGEDKATKEDAESIMESLNELKHLNIFHRKGLHLEAFFHYLFSDSNPPLSPSPKVIQTKSFLIFLAFVTARARSISEK</sequence>
<accession>A0A7J7I8M7</accession>
<proteinExistence type="predicted"/>
<dbReference type="SUPFAM" id="SSF47473">
    <property type="entry name" value="EF-hand"/>
    <property type="match status" value="1"/>
</dbReference>
<dbReference type="EMBL" id="JACBKZ010000001">
    <property type="protein sequence ID" value="KAF5960528.1"/>
    <property type="molecule type" value="Genomic_DNA"/>
</dbReference>
<dbReference type="Proteomes" id="UP000593564">
    <property type="component" value="Unassembled WGS sequence"/>
</dbReference>
<protein>
    <submittedName>
        <fullName evidence="1">Uncharacterized protein</fullName>
    </submittedName>
</protein>
<comment type="caution">
    <text evidence="1">The sequence shown here is derived from an EMBL/GenBank/DDBJ whole genome shotgun (WGS) entry which is preliminary data.</text>
</comment>
<name>A0A7J7I8M7_CAMSI</name>
<dbReference type="InterPro" id="IPR011992">
    <property type="entry name" value="EF-hand-dom_pair"/>
</dbReference>
<reference evidence="2" key="1">
    <citation type="journal article" date="2020" name="Nat. Commun.">
        <title>Genome assembly of wild tea tree DASZ reveals pedigree and selection history of tea varieties.</title>
        <authorList>
            <person name="Zhang W."/>
            <person name="Zhang Y."/>
            <person name="Qiu H."/>
            <person name="Guo Y."/>
            <person name="Wan H."/>
            <person name="Zhang X."/>
            <person name="Scossa F."/>
            <person name="Alseekh S."/>
            <person name="Zhang Q."/>
            <person name="Wang P."/>
            <person name="Xu L."/>
            <person name="Schmidt M.H."/>
            <person name="Jia X."/>
            <person name="Li D."/>
            <person name="Zhu A."/>
            <person name="Guo F."/>
            <person name="Chen W."/>
            <person name="Ni D."/>
            <person name="Usadel B."/>
            <person name="Fernie A.R."/>
            <person name="Wen W."/>
        </authorList>
    </citation>
    <scope>NUCLEOTIDE SEQUENCE [LARGE SCALE GENOMIC DNA]</scope>
    <source>
        <strain evidence="2">cv. G240</strain>
    </source>
</reference>
<evidence type="ECO:0000313" key="1">
    <source>
        <dbReference type="EMBL" id="KAF5960528.1"/>
    </source>
</evidence>
<dbReference type="PANTHER" id="PTHR45005:SF2">
    <property type="entry name" value="PROTEIN HLB1"/>
    <property type="match status" value="1"/>
</dbReference>
<dbReference type="InterPro" id="IPR053277">
    <property type="entry name" value="Endomembrane_traffic_mod"/>
</dbReference>
<organism evidence="1 2">
    <name type="scientific">Camellia sinensis</name>
    <name type="common">Tea plant</name>
    <name type="synonym">Thea sinensis</name>
    <dbReference type="NCBI Taxonomy" id="4442"/>
    <lineage>
        <taxon>Eukaryota</taxon>
        <taxon>Viridiplantae</taxon>
        <taxon>Streptophyta</taxon>
        <taxon>Embryophyta</taxon>
        <taxon>Tracheophyta</taxon>
        <taxon>Spermatophyta</taxon>
        <taxon>Magnoliopsida</taxon>
        <taxon>eudicotyledons</taxon>
        <taxon>Gunneridae</taxon>
        <taxon>Pentapetalae</taxon>
        <taxon>asterids</taxon>
        <taxon>Ericales</taxon>
        <taxon>Theaceae</taxon>
        <taxon>Camellia</taxon>
    </lineage>
</organism>
<dbReference type="Gene3D" id="1.10.238.10">
    <property type="entry name" value="EF-hand"/>
    <property type="match status" value="1"/>
</dbReference>